<keyword evidence="3" id="KW-1185">Reference proteome</keyword>
<dbReference type="OrthoDB" id="2501708at2759"/>
<name>A0A9Q3BVF4_9BASI</name>
<gene>
    <name evidence="2" type="ORF">O181_012904</name>
</gene>
<dbReference type="AlphaFoldDB" id="A0A9Q3BVF4"/>
<sequence>MFSSKGPSKESTSEPNAIRSHLPKSKSQHKSSFFHPSNDDRQRTQHESSKKRSHRRQNEEFYSKTETRETQGEKLYRLDPDSELWRTADGSKIYWEVHLLTFKELSGALWNWSERGLDQTQKLYTANLHPPHSGHRLGVLDLFSNHRQKLVRDHLQRIYSDLYHILINWHQLIDYLCVLDAKGRPHDASKSLKKMENRLTFHFMIAIREYGGLPLDPKHPDCASWPGKQSASLRSDKLVLDALVAVSKATDGEGGNSETGSSFRGSPSQVLCSHCHEVLEVNPIRATTETAVQPFLSQTAMKVCVEPQTSTKAIKKKKPGPKPNKSAKEGPTLKNSEHVHSQATRCKKKSSNNHSKTPSLDSGSSLISFDSLQFSNTFGKVFHLL</sequence>
<evidence type="ECO:0000313" key="3">
    <source>
        <dbReference type="Proteomes" id="UP000765509"/>
    </source>
</evidence>
<accession>A0A9Q3BVF4</accession>
<comment type="caution">
    <text evidence="2">The sequence shown here is derived from an EMBL/GenBank/DDBJ whole genome shotgun (WGS) entry which is preliminary data.</text>
</comment>
<feature type="region of interest" description="Disordered" evidence="1">
    <location>
        <begin position="1"/>
        <end position="73"/>
    </location>
</feature>
<reference evidence="2" key="1">
    <citation type="submission" date="2021-03" db="EMBL/GenBank/DDBJ databases">
        <title>Draft genome sequence of rust myrtle Austropuccinia psidii MF-1, a brazilian biotype.</title>
        <authorList>
            <person name="Quecine M.C."/>
            <person name="Pachon D.M.R."/>
            <person name="Bonatelli M.L."/>
            <person name="Correr F.H."/>
            <person name="Franceschini L.M."/>
            <person name="Leite T.F."/>
            <person name="Margarido G.R.A."/>
            <person name="Almeida C.A."/>
            <person name="Ferrarezi J.A."/>
            <person name="Labate C.A."/>
        </authorList>
    </citation>
    <scope>NUCLEOTIDE SEQUENCE</scope>
    <source>
        <strain evidence="2">MF-1</strain>
    </source>
</reference>
<dbReference type="Proteomes" id="UP000765509">
    <property type="component" value="Unassembled WGS sequence"/>
</dbReference>
<proteinExistence type="predicted"/>
<evidence type="ECO:0000256" key="1">
    <source>
        <dbReference type="SAM" id="MobiDB-lite"/>
    </source>
</evidence>
<feature type="compositionally biased region" description="Polar residues" evidence="1">
    <location>
        <begin position="352"/>
        <end position="363"/>
    </location>
</feature>
<evidence type="ECO:0000313" key="2">
    <source>
        <dbReference type="EMBL" id="MBW0473189.1"/>
    </source>
</evidence>
<feature type="region of interest" description="Disordered" evidence="1">
    <location>
        <begin position="310"/>
        <end position="363"/>
    </location>
</feature>
<protein>
    <submittedName>
        <fullName evidence="2">Uncharacterized protein</fullName>
    </submittedName>
</protein>
<feature type="compositionally biased region" description="Basic and acidic residues" evidence="1">
    <location>
        <begin position="37"/>
        <end position="73"/>
    </location>
</feature>
<dbReference type="EMBL" id="AVOT02003323">
    <property type="protein sequence ID" value="MBW0473189.1"/>
    <property type="molecule type" value="Genomic_DNA"/>
</dbReference>
<organism evidence="2 3">
    <name type="scientific">Austropuccinia psidii MF-1</name>
    <dbReference type="NCBI Taxonomy" id="1389203"/>
    <lineage>
        <taxon>Eukaryota</taxon>
        <taxon>Fungi</taxon>
        <taxon>Dikarya</taxon>
        <taxon>Basidiomycota</taxon>
        <taxon>Pucciniomycotina</taxon>
        <taxon>Pucciniomycetes</taxon>
        <taxon>Pucciniales</taxon>
        <taxon>Sphaerophragmiaceae</taxon>
        <taxon>Austropuccinia</taxon>
    </lineage>
</organism>